<dbReference type="PROSITE" id="PS50980">
    <property type="entry name" value="COA_CT_NTER"/>
    <property type="match status" value="1"/>
</dbReference>
<evidence type="ECO:0000313" key="3">
    <source>
        <dbReference type="Proteomes" id="UP000784294"/>
    </source>
</evidence>
<evidence type="ECO:0000313" key="2">
    <source>
        <dbReference type="EMBL" id="VEL18956.1"/>
    </source>
</evidence>
<dbReference type="Proteomes" id="UP000784294">
    <property type="component" value="Unassembled WGS sequence"/>
</dbReference>
<gene>
    <name evidence="2" type="ORF">PXEA_LOCUS12396</name>
</gene>
<sequence>MANNGVSHLVVPDEKVALSRVLDWLSFVPLKAKDRLLVLQRPLFGQLILQLLEPALNEAKIALAAKKKET</sequence>
<dbReference type="EMBL" id="CAAALY010039460">
    <property type="protein sequence ID" value="VEL18956.1"/>
    <property type="molecule type" value="Genomic_DNA"/>
</dbReference>
<dbReference type="AlphaFoldDB" id="A0A448WS91"/>
<feature type="domain" description="CoA carboxyltransferase N-terminal" evidence="1">
    <location>
        <begin position="1"/>
        <end position="40"/>
    </location>
</feature>
<accession>A0A448WS91</accession>
<organism evidence="2 3">
    <name type="scientific">Protopolystoma xenopodis</name>
    <dbReference type="NCBI Taxonomy" id="117903"/>
    <lineage>
        <taxon>Eukaryota</taxon>
        <taxon>Metazoa</taxon>
        <taxon>Spiralia</taxon>
        <taxon>Lophotrochozoa</taxon>
        <taxon>Platyhelminthes</taxon>
        <taxon>Monogenea</taxon>
        <taxon>Polyopisthocotylea</taxon>
        <taxon>Polystomatidea</taxon>
        <taxon>Polystomatidae</taxon>
        <taxon>Protopolystoma</taxon>
    </lineage>
</organism>
<comment type="caution">
    <text evidence="2">The sequence shown here is derived from an EMBL/GenBank/DDBJ whole genome shotgun (WGS) entry which is preliminary data.</text>
</comment>
<reference evidence="2" key="1">
    <citation type="submission" date="2018-11" db="EMBL/GenBank/DDBJ databases">
        <authorList>
            <consortium name="Pathogen Informatics"/>
        </authorList>
    </citation>
    <scope>NUCLEOTIDE SEQUENCE</scope>
</reference>
<dbReference type="InterPro" id="IPR011762">
    <property type="entry name" value="COA_CT_N"/>
</dbReference>
<evidence type="ECO:0000259" key="1">
    <source>
        <dbReference type="PROSITE" id="PS50980"/>
    </source>
</evidence>
<proteinExistence type="predicted"/>
<protein>
    <recommendedName>
        <fullName evidence="1">CoA carboxyltransferase N-terminal domain-containing protein</fullName>
    </recommendedName>
</protein>
<keyword evidence="3" id="KW-1185">Reference proteome</keyword>
<name>A0A448WS91_9PLAT</name>